<dbReference type="GO" id="GO:0040024">
    <property type="term" value="P:dauer larval development"/>
    <property type="evidence" value="ECO:0007669"/>
    <property type="project" value="UniProtKB-ARBA"/>
</dbReference>
<reference evidence="13" key="1">
    <citation type="submission" date="2012-04" db="EMBL/GenBank/DDBJ databases">
        <title>The Genome Sequence of Loa loa.</title>
        <authorList>
            <consortium name="The Broad Institute Genome Sequencing Platform"/>
            <consortium name="Broad Institute Genome Sequencing Center for Infectious Disease"/>
            <person name="Nutman T.B."/>
            <person name="Fink D.L."/>
            <person name="Russ C."/>
            <person name="Young S."/>
            <person name="Zeng Q."/>
            <person name="Gargeya S."/>
            <person name="Alvarado L."/>
            <person name="Berlin A."/>
            <person name="Chapman S.B."/>
            <person name="Chen Z."/>
            <person name="Freedman E."/>
            <person name="Gellesch M."/>
            <person name="Goldberg J."/>
            <person name="Griggs A."/>
            <person name="Gujja S."/>
            <person name="Heilman E.R."/>
            <person name="Heiman D."/>
            <person name="Howarth C."/>
            <person name="Mehta T."/>
            <person name="Neiman D."/>
            <person name="Pearson M."/>
            <person name="Roberts A."/>
            <person name="Saif S."/>
            <person name="Shea T."/>
            <person name="Shenoy N."/>
            <person name="Sisk P."/>
            <person name="Stolte C."/>
            <person name="Sykes S."/>
            <person name="White J."/>
            <person name="Yandava C."/>
            <person name="Haas B."/>
            <person name="Henn M.R."/>
            <person name="Nusbaum C."/>
            <person name="Birren B."/>
        </authorList>
    </citation>
    <scope>NUCLEOTIDE SEQUENCE [LARGE SCALE GENOMIC DNA]</scope>
</reference>
<dbReference type="PANTHER" id="PTHR13703:SF45">
    <property type="entry name" value="MOTHERS AGAINST DECAPENTAPLEGIC HOMOLOG"/>
    <property type="match status" value="1"/>
</dbReference>
<dbReference type="AlphaFoldDB" id="A0A1I7V8U0"/>
<dbReference type="STRING" id="7209.A0A1I7V8U0"/>
<keyword evidence="4" id="KW-0862">Zinc</keyword>
<evidence type="ECO:0000313" key="13">
    <source>
        <dbReference type="Proteomes" id="UP000095285"/>
    </source>
</evidence>
<dbReference type="InterPro" id="IPR013019">
    <property type="entry name" value="MAD_homology_MH1"/>
</dbReference>
<dbReference type="GO" id="GO:0009653">
    <property type="term" value="P:anatomical structure morphogenesis"/>
    <property type="evidence" value="ECO:0007669"/>
    <property type="project" value="TreeGrafter"/>
</dbReference>
<keyword evidence="5 9" id="KW-0805">Transcription regulation</keyword>
<evidence type="ECO:0000256" key="1">
    <source>
        <dbReference type="ARBA" id="ARBA00005545"/>
    </source>
</evidence>
<dbReference type="Pfam" id="PF03165">
    <property type="entry name" value="MH1"/>
    <property type="match status" value="1"/>
</dbReference>
<dbReference type="Gene3D" id="2.60.200.10">
    <property type="match status" value="1"/>
</dbReference>
<evidence type="ECO:0000256" key="7">
    <source>
        <dbReference type="ARBA" id="ARBA00023163"/>
    </source>
</evidence>
<dbReference type="FunFam" id="3.90.520.10:FF:000002">
    <property type="entry name" value="Mothers against decapentaplegic homolog"/>
    <property type="match status" value="1"/>
</dbReference>
<dbReference type="PROSITE" id="PS51076">
    <property type="entry name" value="MH2"/>
    <property type="match status" value="1"/>
</dbReference>
<keyword evidence="8 9" id="KW-0539">Nucleus</keyword>
<evidence type="ECO:0000256" key="2">
    <source>
        <dbReference type="ARBA" id="ARBA00022490"/>
    </source>
</evidence>
<dbReference type="SMART" id="SM00524">
    <property type="entry name" value="DWB"/>
    <property type="match status" value="1"/>
</dbReference>
<dbReference type="InterPro" id="IPR013790">
    <property type="entry name" value="Dwarfin"/>
</dbReference>
<dbReference type="GO" id="GO:0051239">
    <property type="term" value="P:regulation of multicellular organismal process"/>
    <property type="evidence" value="ECO:0007669"/>
    <property type="project" value="UniProtKB-ARBA"/>
</dbReference>
<accession>A0A1I7V8U0</accession>
<evidence type="ECO:0000256" key="8">
    <source>
        <dbReference type="ARBA" id="ARBA00023242"/>
    </source>
</evidence>
<dbReference type="FunFam" id="2.60.200.10:FF:000002">
    <property type="entry name" value="Mothers against decapentaplegic homolog"/>
    <property type="match status" value="1"/>
</dbReference>
<proteinExistence type="inferred from homology"/>
<organism evidence="13 14">
    <name type="scientific">Loa loa</name>
    <name type="common">Eye worm</name>
    <name type="synonym">Filaria loa</name>
    <dbReference type="NCBI Taxonomy" id="7209"/>
    <lineage>
        <taxon>Eukaryota</taxon>
        <taxon>Metazoa</taxon>
        <taxon>Ecdysozoa</taxon>
        <taxon>Nematoda</taxon>
        <taxon>Chromadorea</taxon>
        <taxon>Rhabditida</taxon>
        <taxon>Spirurina</taxon>
        <taxon>Spiruromorpha</taxon>
        <taxon>Filarioidea</taxon>
        <taxon>Onchocercidae</taxon>
        <taxon>Loa</taxon>
    </lineage>
</organism>
<dbReference type="GO" id="GO:0000981">
    <property type="term" value="F:DNA-binding transcription factor activity, RNA polymerase II-specific"/>
    <property type="evidence" value="ECO:0007669"/>
    <property type="project" value="TreeGrafter"/>
</dbReference>
<keyword evidence="3" id="KW-0479">Metal-binding</keyword>
<dbReference type="Gene3D" id="3.90.520.10">
    <property type="entry name" value="SMAD MH1 domain"/>
    <property type="match status" value="1"/>
</dbReference>
<comment type="similarity">
    <text evidence="1 9">Belongs to the dwarfin/SMAD family.</text>
</comment>
<protein>
    <recommendedName>
        <fullName evidence="9">Mothers against decapentaplegic homolog</fullName>
        <shortName evidence="9">MAD homolog</shortName>
        <shortName evidence="9">Mothers against DPP homolog</shortName>
    </recommendedName>
    <alternativeName>
        <fullName evidence="9">SMAD family member</fullName>
    </alternativeName>
</protein>
<evidence type="ECO:0000256" key="10">
    <source>
        <dbReference type="SAM" id="Coils"/>
    </source>
</evidence>
<keyword evidence="7 9" id="KW-0804">Transcription</keyword>
<feature type="domain" description="MH1" evidence="11">
    <location>
        <begin position="189"/>
        <end position="312"/>
    </location>
</feature>
<feature type="coiled-coil region" evidence="10">
    <location>
        <begin position="204"/>
        <end position="235"/>
    </location>
</feature>
<dbReference type="GO" id="GO:0008340">
    <property type="term" value="P:determination of adult lifespan"/>
    <property type="evidence" value="ECO:0007669"/>
    <property type="project" value="UniProtKB-ARBA"/>
</dbReference>
<dbReference type="GO" id="GO:0060395">
    <property type="term" value="P:SMAD protein signal transduction"/>
    <property type="evidence" value="ECO:0007669"/>
    <property type="project" value="TreeGrafter"/>
</dbReference>
<evidence type="ECO:0000313" key="14">
    <source>
        <dbReference type="WBParaSite" id="EN70_11127"/>
    </source>
</evidence>
<evidence type="ECO:0000259" key="12">
    <source>
        <dbReference type="PROSITE" id="PS51076"/>
    </source>
</evidence>
<dbReference type="InterPro" id="IPR017855">
    <property type="entry name" value="SMAD-like_dom_sf"/>
</dbReference>
<dbReference type="SMART" id="SM00523">
    <property type="entry name" value="DWA"/>
    <property type="match status" value="1"/>
</dbReference>
<dbReference type="InterPro" id="IPR036578">
    <property type="entry name" value="SMAD_MH1_sf"/>
</dbReference>
<keyword evidence="13" id="KW-1185">Reference proteome</keyword>
<feature type="domain" description="MH2" evidence="12">
    <location>
        <begin position="458"/>
        <end position="696"/>
    </location>
</feature>
<evidence type="ECO:0000256" key="3">
    <source>
        <dbReference type="ARBA" id="ARBA00022723"/>
    </source>
</evidence>
<evidence type="ECO:0000256" key="5">
    <source>
        <dbReference type="ARBA" id="ARBA00023015"/>
    </source>
</evidence>
<keyword evidence="2 9" id="KW-0963">Cytoplasm</keyword>
<dbReference type="GO" id="GO:0070411">
    <property type="term" value="F:I-SMAD binding"/>
    <property type="evidence" value="ECO:0007669"/>
    <property type="project" value="TreeGrafter"/>
</dbReference>
<dbReference type="InterPro" id="IPR001132">
    <property type="entry name" value="SMAD_dom_Dwarfin-type"/>
</dbReference>
<dbReference type="CDD" id="cd10492">
    <property type="entry name" value="MH1_SMAD_4"/>
    <property type="match status" value="1"/>
</dbReference>
<keyword evidence="10" id="KW-0175">Coiled coil</keyword>
<sequence length="696" mass="77349">MNAGLMHQQPTAVPMVSAATTTANTGCIPVQFFNGFLDGTDGGLIHHHQQQQQQVPLQQILRTQMPGNISNVPVIIQQQQQQQHQQQQQQQQMFMRQQHVHPQHGVPTIQNYADSVAVAAGMRQILPGAVPFSSNFYEYQPVQTMHNMHPQVIDKTLIRDVPQQHDYSGNPIPSSSHHATASATDPCAQIAHVLQCYQQGGEDAEFVRKAIESLVKKLKDKRNELENLITAVTSAGKQPTSCVTIQRSLDGRLQVAGRKGVPHVVYARIWRWPNVNKNELQKLPICAVAPDNQDVICINPYHYERIVSSSIGNIDMSTLRLDALTAPSSSSQVTVVNPLSSNVAPGQMTQTQIASQPLPIEVDYLRRGEKSSYCDATSPGSLSMLQGGTNDGTTTDERNAWLNQNCVLSAANSSAAHLYQQHSQDYQQITDSCNYSTGRCRYNLDSVRLPTTPMPDHWCSISYYELDTQIGETFRVRKDRTEVVIDGGVNPAGAKHGRFCLGALSNVHRSEASEKARKAFPSSFPSLIFFFFLFLLHIGKGVRISTHRDGSVYLECLSHKSVFVRSYYLDFENDIEYGTIVHKFCSGSPSKKIFDLRWAFAEMEHQSKSARLAVVAQAAAVAGYLPSANIASSLIEHVGTGVDDLRRVCCIIAISFVKGWGVGYNRTSIKETPCWVELQLHRPLQLLDQLLKKNEY</sequence>
<dbReference type="PROSITE" id="PS51075">
    <property type="entry name" value="MH1"/>
    <property type="match status" value="1"/>
</dbReference>
<evidence type="ECO:0000259" key="11">
    <source>
        <dbReference type="PROSITE" id="PS51075"/>
    </source>
</evidence>
<dbReference type="GO" id="GO:0005737">
    <property type="term" value="C:cytoplasm"/>
    <property type="evidence" value="ECO:0007669"/>
    <property type="project" value="UniProtKB-SubCell"/>
</dbReference>
<dbReference type="InterPro" id="IPR008984">
    <property type="entry name" value="SMAD_FHA_dom_sf"/>
</dbReference>
<dbReference type="Proteomes" id="UP000095285">
    <property type="component" value="Unassembled WGS sequence"/>
</dbReference>
<dbReference type="WBParaSite" id="EN70_11127">
    <property type="protein sequence ID" value="EN70_11127"/>
    <property type="gene ID" value="EN70_11127"/>
</dbReference>
<dbReference type="GO" id="GO:0050793">
    <property type="term" value="P:regulation of developmental process"/>
    <property type="evidence" value="ECO:0007669"/>
    <property type="project" value="UniProtKB-ARBA"/>
</dbReference>
<dbReference type="GO" id="GO:0071144">
    <property type="term" value="C:heteromeric SMAD protein complex"/>
    <property type="evidence" value="ECO:0007669"/>
    <property type="project" value="TreeGrafter"/>
</dbReference>
<name>A0A1I7V8U0_LOALO</name>
<keyword evidence="6" id="KW-0238">DNA-binding</keyword>
<dbReference type="GO" id="GO:0046872">
    <property type="term" value="F:metal ion binding"/>
    <property type="evidence" value="ECO:0007669"/>
    <property type="project" value="UniProtKB-KW"/>
</dbReference>
<dbReference type="PANTHER" id="PTHR13703">
    <property type="entry name" value="SMAD"/>
    <property type="match status" value="1"/>
</dbReference>
<dbReference type="Pfam" id="PF03166">
    <property type="entry name" value="MH2"/>
    <property type="match status" value="2"/>
</dbReference>
<reference evidence="14" key="2">
    <citation type="submission" date="2016-11" db="UniProtKB">
        <authorList>
            <consortium name="WormBaseParasite"/>
        </authorList>
    </citation>
    <scope>IDENTIFICATION</scope>
</reference>
<dbReference type="SUPFAM" id="SSF49879">
    <property type="entry name" value="SMAD/FHA domain"/>
    <property type="match status" value="1"/>
</dbReference>
<evidence type="ECO:0000256" key="9">
    <source>
        <dbReference type="RuleBase" id="RU361195"/>
    </source>
</evidence>
<evidence type="ECO:0000256" key="4">
    <source>
        <dbReference type="ARBA" id="ARBA00022833"/>
    </source>
</evidence>
<dbReference type="InterPro" id="IPR003619">
    <property type="entry name" value="MAD_homology1_Dwarfin-type"/>
</dbReference>
<comment type="subcellular location">
    <subcellularLocation>
        <location evidence="9">Cytoplasm</location>
    </subcellularLocation>
    <subcellularLocation>
        <location evidence="9">Nucleus</location>
    </subcellularLocation>
</comment>
<dbReference type="SUPFAM" id="SSF56366">
    <property type="entry name" value="SMAD MH1 domain"/>
    <property type="match status" value="1"/>
</dbReference>
<dbReference type="GO" id="GO:0030509">
    <property type="term" value="P:BMP signaling pathway"/>
    <property type="evidence" value="ECO:0007669"/>
    <property type="project" value="TreeGrafter"/>
</dbReference>
<dbReference type="eggNOG" id="KOG3701">
    <property type="taxonomic scope" value="Eukaryota"/>
</dbReference>
<evidence type="ECO:0000256" key="6">
    <source>
        <dbReference type="ARBA" id="ARBA00023125"/>
    </source>
</evidence>
<dbReference type="GO" id="GO:0030154">
    <property type="term" value="P:cell differentiation"/>
    <property type="evidence" value="ECO:0007669"/>
    <property type="project" value="TreeGrafter"/>
</dbReference>
<dbReference type="GO" id="GO:0000978">
    <property type="term" value="F:RNA polymerase II cis-regulatory region sequence-specific DNA binding"/>
    <property type="evidence" value="ECO:0007669"/>
    <property type="project" value="TreeGrafter"/>
</dbReference>